<feature type="transmembrane region" description="Helical" evidence="7">
    <location>
        <begin position="51"/>
        <end position="70"/>
    </location>
</feature>
<keyword evidence="3 7" id="KW-0812">Transmembrane</keyword>
<name>A0A1I3NWX6_9BURK</name>
<dbReference type="GO" id="GO:0015658">
    <property type="term" value="F:branched-chain amino acid transmembrane transporter activity"/>
    <property type="evidence" value="ECO:0007669"/>
    <property type="project" value="InterPro"/>
</dbReference>
<reference evidence="8 9" key="1">
    <citation type="submission" date="2016-10" db="EMBL/GenBank/DDBJ databases">
        <authorList>
            <person name="de Groot N.N."/>
        </authorList>
    </citation>
    <scope>NUCLEOTIDE SEQUENCE [LARGE SCALE GENOMIC DNA]</scope>
    <source>
        <strain evidence="8 9">LMG 23650</strain>
    </source>
</reference>
<keyword evidence="9" id="KW-1185">Reference proteome</keyword>
<feature type="transmembrane region" description="Helical" evidence="7">
    <location>
        <begin position="131"/>
        <end position="148"/>
    </location>
</feature>
<sequence>MSTSTPDAPVIPGPNALERFSRSWKSAALTLAVGVVLLVALPHMLDDFALVQATIYVVMSILAVSLGFIWGFGGILCFGQSAFFGLGAYTYAIAVTNLGDSTVPFLLAIVLPAAFAAVLGYLIFYGRLSDVYMGVITLTVTLILFNLINSTAGPEWKIGNAPLGGFNGIPGIAPLNVPGNIDDVIGPRGLFELSLGALLLVYVLLRALLALKVGRVIVAGKENEQRLLLLGYDTRAYKLFTFVLGAAIAGLAGCLFANWGAFTSPTIFGLAQSAQIIIWVIVGGLGTLVGPIVGCVAIQWLTTQIGTQQTVNSNLVLGAILVGFVLMLPRGIVPAIGSLGAMLVRKLRGGTVAATTAEQRRASTARDRTQRTEQGSAAETAPADPHQEAAR</sequence>
<dbReference type="Pfam" id="PF02653">
    <property type="entry name" value="BPD_transp_2"/>
    <property type="match status" value="1"/>
</dbReference>
<protein>
    <submittedName>
        <fullName evidence="8">Amino acid/amide ABC transporter membrane protein 2, HAAT family</fullName>
    </submittedName>
</protein>
<dbReference type="Proteomes" id="UP000199548">
    <property type="component" value="Unassembled WGS sequence"/>
</dbReference>
<evidence type="ECO:0000256" key="3">
    <source>
        <dbReference type="ARBA" id="ARBA00022692"/>
    </source>
</evidence>
<evidence type="ECO:0000256" key="2">
    <source>
        <dbReference type="ARBA" id="ARBA00022475"/>
    </source>
</evidence>
<evidence type="ECO:0000313" key="8">
    <source>
        <dbReference type="EMBL" id="SFJ13784.1"/>
    </source>
</evidence>
<feature type="transmembrane region" description="Helical" evidence="7">
    <location>
        <begin position="105"/>
        <end position="124"/>
    </location>
</feature>
<dbReference type="InterPro" id="IPR001851">
    <property type="entry name" value="ABC_transp_permease"/>
</dbReference>
<evidence type="ECO:0000256" key="6">
    <source>
        <dbReference type="SAM" id="MobiDB-lite"/>
    </source>
</evidence>
<dbReference type="GO" id="GO:0005886">
    <property type="term" value="C:plasma membrane"/>
    <property type="evidence" value="ECO:0007669"/>
    <property type="project" value="UniProtKB-SubCell"/>
</dbReference>
<feature type="region of interest" description="Disordered" evidence="6">
    <location>
        <begin position="355"/>
        <end position="391"/>
    </location>
</feature>
<evidence type="ECO:0000313" key="9">
    <source>
        <dbReference type="Proteomes" id="UP000199548"/>
    </source>
</evidence>
<gene>
    <name evidence="8" type="ORF">SAMN05192543_105549</name>
</gene>
<dbReference type="AlphaFoldDB" id="A0A1I3NWX6"/>
<organism evidence="8 9">
    <name type="scientific">Paraburkholderia megapolitana</name>
    <dbReference type="NCBI Taxonomy" id="420953"/>
    <lineage>
        <taxon>Bacteria</taxon>
        <taxon>Pseudomonadati</taxon>
        <taxon>Pseudomonadota</taxon>
        <taxon>Betaproteobacteria</taxon>
        <taxon>Burkholderiales</taxon>
        <taxon>Burkholderiaceae</taxon>
        <taxon>Paraburkholderia</taxon>
    </lineage>
</organism>
<feature type="compositionally biased region" description="Basic and acidic residues" evidence="6">
    <location>
        <begin position="358"/>
        <end position="371"/>
    </location>
</feature>
<accession>A0A1I3NWX6</accession>
<feature type="transmembrane region" description="Helical" evidence="7">
    <location>
        <begin position="276"/>
        <end position="302"/>
    </location>
</feature>
<dbReference type="PANTHER" id="PTHR30482">
    <property type="entry name" value="HIGH-AFFINITY BRANCHED-CHAIN AMINO ACID TRANSPORT SYSTEM PERMEASE"/>
    <property type="match status" value="1"/>
</dbReference>
<dbReference type="EMBL" id="FOQU01000005">
    <property type="protein sequence ID" value="SFJ13784.1"/>
    <property type="molecule type" value="Genomic_DNA"/>
</dbReference>
<evidence type="ECO:0000256" key="7">
    <source>
        <dbReference type="SAM" id="Phobius"/>
    </source>
</evidence>
<dbReference type="CDD" id="cd06581">
    <property type="entry name" value="TM_PBP1_LivM_like"/>
    <property type="match status" value="1"/>
</dbReference>
<feature type="transmembrane region" description="Helical" evidence="7">
    <location>
        <begin position="197"/>
        <end position="218"/>
    </location>
</feature>
<keyword evidence="2" id="KW-1003">Cell membrane</keyword>
<evidence type="ECO:0000256" key="1">
    <source>
        <dbReference type="ARBA" id="ARBA00004651"/>
    </source>
</evidence>
<feature type="transmembrane region" description="Helical" evidence="7">
    <location>
        <begin position="27"/>
        <end position="45"/>
    </location>
</feature>
<dbReference type="STRING" id="420953.SAMN05192543_105549"/>
<evidence type="ECO:0000256" key="4">
    <source>
        <dbReference type="ARBA" id="ARBA00022989"/>
    </source>
</evidence>
<dbReference type="PANTHER" id="PTHR30482:SF10">
    <property type="entry name" value="HIGH-AFFINITY BRANCHED-CHAIN AMINO ACID TRANSPORT PROTEIN BRAE"/>
    <property type="match status" value="1"/>
</dbReference>
<feature type="transmembrane region" description="Helical" evidence="7">
    <location>
        <begin position="82"/>
        <end position="99"/>
    </location>
</feature>
<feature type="transmembrane region" description="Helical" evidence="7">
    <location>
        <begin position="239"/>
        <end position="261"/>
    </location>
</feature>
<dbReference type="RefSeq" id="WP_245811528.1">
    <property type="nucleotide sequence ID" value="NZ_CP041745.1"/>
</dbReference>
<keyword evidence="4 7" id="KW-1133">Transmembrane helix</keyword>
<proteinExistence type="predicted"/>
<dbReference type="InterPro" id="IPR043428">
    <property type="entry name" value="LivM-like"/>
</dbReference>
<feature type="transmembrane region" description="Helical" evidence="7">
    <location>
        <begin position="314"/>
        <end position="333"/>
    </location>
</feature>
<keyword evidence="5 7" id="KW-0472">Membrane</keyword>
<evidence type="ECO:0000256" key="5">
    <source>
        <dbReference type="ARBA" id="ARBA00023136"/>
    </source>
</evidence>
<comment type="subcellular location">
    <subcellularLocation>
        <location evidence="1">Cell membrane</location>
        <topology evidence="1">Multi-pass membrane protein</topology>
    </subcellularLocation>
</comment>